<reference evidence="2 4" key="2">
    <citation type="submission" date="2020-10" db="EMBL/GenBank/DDBJ databases">
        <title>Genome sequencing of Bifidobacterium eulemuris_DSMZ_100216.</title>
        <authorList>
            <person name="Kim J."/>
        </authorList>
    </citation>
    <scope>NUCLEOTIDE SEQUENCE [LARGE SCALE GENOMIC DNA]</scope>
    <source>
        <strain evidence="2 4">DSM 100216</strain>
    </source>
</reference>
<dbReference type="EMBL" id="MWWZ01000011">
    <property type="protein sequence ID" value="OZG65652.1"/>
    <property type="molecule type" value="Genomic_DNA"/>
</dbReference>
<keyword evidence="4" id="KW-1185">Reference proteome</keyword>
<accession>A0A261G2J7</accession>
<organism evidence="1 3">
    <name type="scientific">Bifidobacterium eulemuris</name>
    <dbReference type="NCBI Taxonomy" id="1765219"/>
    <lineage>
        <taxon>Bacteria</taxon>
        <taxon>Bacillati</taxon>
        <taxon>Actinomycetota</taxon>
        <taxon>Actinomycetes</taxon>
        <taxon>Bifidobacteriales</taxon>
        <taxon>Bifidobacteriaceae</taxon>
        <taxon>Bifidobacterium</taxon>
    </lineage>
</organism>
<dbReference type="AlphaFoldDB" id="A0A261G2J7"/>
<protein>
    <recommendedName>
        <fullName evidence="5">PIN domain-containing protein</fullName>
    </recommendedName>
</protein>
<name>A0A261G2J7_9BIFI</name>
<proteinExistence type="predicted"/>
<dbReference type="KEGG" id="beu:BE0216_08120"/>
<evidence type="ECO:0000313" key="1">
    <source>
        <dbReference type="EMBL" id="OZG65652.1"/>
    </source>
</evidence>
<evidence type="ECO:0000313" key="2">
    <source>
        <dbReference type="EMBL" id="QOL32419.1"/>
    </source>
</evidence>
<reference evidence="1 3" key="1">
    <citation type="journal article" date="2017" name="BMC Genomics">
        <title>Comparative genomic and phylogenomic analyses of the Bifidobacteriaceae family.</title>
        <authorList>
            <person name="Lugli G.A."/>
            <person name="Milani C."/>
            <person name="Turroni F."/>
            <person name="Duranti S."/>
            <person name="Mancabelli L."/>
            <person name="Mangifesta M."/>
            <person name="Ferrario C."/>
            <person name="Modesto M."/>
            <person name="Mattarelli P."/>
            <person name="Jiri K."/>
            <person name="van Sinderen D."/>
            <person name="Ventura M."/>
        </authorList>
    </citation>
    <scope>NUCLEOTIDE SEQUENCE [LARGE SCALE GENOMIC DNA]</scope>
    <source>
        <strain evidence="1 3">DSM 100216</strain>
    </source>
</reference>
<evidence type="ECO:0008006" key="5">
    <source>
        <dbReference type="Google" id="ProtNLM"/>
    </source>
</evidence>
<evidence type="ECO:0000313" key="4">
    <source>
        <dbReference type="Proteomes" id="UP000593943"/>
    </source>
</evidence>
<dbReference type="RefSeq" id="WP_094637466.1">
    <property type="nucleotide sequence ID" value="NZ_CP062938.1"/>
</dbReference>
<dbReference type="OrthoDB" id="3234223at2"/>
<dbReference type="Proteomes" id="UP000216057">
    <property type="component" value="Unassembled WGS sequence"/>
</dbReference>
<dbReference type="EMBL" id="CP062938">
    <property type="protein sequence ID" value="QOL32419.1"/>
    <property type="molecule type" value="Genomic_DNA"/>
</dbReference>
<sequence>MRPTVCVIFDCNIYIDVALALGTGAKQTDLRTFEAASRPLQAEIDSFRAVISGQFGPYGLMLGSSSHIREIVKHQLSKQHGWPERKTDLFLSEFHDELVDIVLTGFVGEEHVPPLDHEDGVVFGTCHEISNREGIMQTILVTRDRQFIESMSSIPSHTTVLHPLGFMKMCEAARRFVRPI</sequence>
<evidence type="ECO:0000313" key="3">
    <source>
        <dbReference type="Proteomes" id="UP000216057"/>
    </source>
</evidence>
<gene>
    <name evidence="2" type="ORF">BE0216_08120</name>
    <name evidence="1" type="ORF">BEUL_1950</name>
</gene>
<dbReference type="Proteomes" id="UP000593943">
    <property type="component" value="Chromosome"/>
</dbReference>